<proteinExistence type="predicted"/>
<accession>A0AC34QHW1</accession>
<protein>
    <submittedName>
        <fullName evidence="2">Glutathione S-transferase</fullName>
    </submittedName>
</protein>
<dbReference type="WBParaSite" id="JU765_v2.g16368.t1">
    <property type="protein sequence ID" value="JU765_v2.g16368.t1"/>
    <property type="gene ID" value="JU765_v2.g16368"/>
</dbReference>
<organism evidence="1 2">
    <name type="scientific">Panagrolaimus sp. JU765</name>
    <dbReference type="NCBI Taxonomy" id="591449"/>
    <lineage>
        <taxon>Eukaryota</taxon>
        <taxon>Metazoa</taxon>
        <taxon>Ecdysozoa</taxon>
        <taxon>Nematoda</taxon>
        <taxon>Chromadorea</taxon>
        <taxon>Rhabditida</taxon>
        <taxon>Tylenchina</taxon>
        <taxon>Panagrolaimomorpha</taxon>
        <taxon>Panagrolaimoidea</taxon>
        <taxon>Panagrolaimidae</taxon>
        <taxon>Panagrolaimus</taxon>
    </lineage>
</organism>
<evidence type="ECO:0000313" key="1">
    <source>
        <dbReference type="Proteomes" id="UP000887576"/>
    </source>
</evidence>
<evidence type="ECO:0000313" key="2">
    <source>
        <dbReference type="WBParaSite" id="JU765_v2.g16368.t1"/>
    </source>
</evidence>
<name>A0AC34QHW1_9BILA</name>
<sequence length="207" mass="24200">MKLYYFNLRNLAEPIRCLLHYQEVPFEDIRVEMSDWPALKKKMPQGTLPVLEVDGRKLAQSTSIMRYLGRIYNLTGKNHIERQIVDSIADLVKDLYTQLGPYYYVRLGIRSGDIDKLKKEHLLPAVESKFPIFQKYLREAHSGFYAKSGLTYVDFVVAEYFDIINAMNPEVFEAYPELIEHMERIHDLPTLKPYIESRPSAHADVKQ</sequence>
<reference evidence="2" key="1">
    <citation type="submission" date="2022-11" db="UniProtKB">
        <authorList>
            <consortium name="WormBaseParasite"/>
        </authorList>
    </citation>
    <scope>IDENTIFICATION</scope>
</reference>
<dbReference type="Proteomes" id="UP000887576">
    <property type="component" value="Unplaced"/>
</dbReference>